<dbReference type="EMBL" id="KZ623439">
    <property type="protein sequence ID" value="PNS22808.1"/>
    <property type="molecule type" value="Genomic_DNA"/>
</dbReference>
<accession>U7E203</accession>
<gene>
    <name evidence="1" type="ORF">POPTR_T113900</name>
</gene>
<evidence type="ECO:0000313" key="1">
    <source>
        <dbReference type="EMBL" id="PNS22808.1"/>
    </source>
</evidence>
<dbReference type="AlphaFoldDB" id="U7E203"/>
<organism evidence="1">
    <name type="scientific">Populus trichocarpa</name>
    <name type="common">Western balsam poplar</name>
    <name type="synonym">Populus balsamifera subsp. trichocarpa</name>
    <dbReference type="NCBI Taxonomy" id="3694"/>
    <lineage>
        <taxon>Eukaryota</taxon>
        <taxon>Viridiplantae</taxon>
        <taxon>Streptophyta</taxon>
        <taxon>Embryophyta</taxon>
        <taxon>Tracheophyta</taxon>
        <taxon>Spermatophyta</taxon>
        <taxon>Magnoliopsida</taxon>
        <taxon>eudicotyledons</taxon>
        <taxon>Gunneridae</taxon>
        <taxon>Pentapetalae</taxon>
        <taxon>rosids</taxon>
        <taxon>fabids</taxon>
        <taxon>Malpighiales</taxon>
        <taxon>Salicaceae</taxon>
        <taxon>Saliceae</taxon>
        <taxon>Populus</taxon>
    </lineage>
</organism>
<proteinExistence type="predicted"/>
<protein>
    <submittedName>
        <fullName evidence="1">Uncharacterized protein</fullName>
    </submittedName>
</protein>
<dbReference type="HOGENOM" id="CLU_2726966_0_0_1"/>
<name>U7E203_POPTR</name>
<dbReference type="InParanoid" id="U7E203"/>
<reference evidence="1" key="2">
    <citation type="submission" date="2017-07" db="EMBL/GenBank/DDBJ databases">
        <title>WGS assembly of Populus trichocarpa.</title>
        <authorList>
            <person name="Tuskan G."/>
            <person name="Difazio S."/>
            <person name="Jansson S."/>
            <person name="Bohlmann J."/>
            <person name="Grigoriev I."/>
            <person name="Hellsten U."/>
            <person name="Putnam N."/>
            <person name="Ralph S."/>
            <person name="Rombauts S."/>
            <person name="Salamov A."/>
            <person name="Schein J."/>
            <person name="Sterck L."/>
            <person name="Aerts A."/>
            <person name="Bhalerao R."/>
            <person name="Bhalerao R."/>
            <person name="Blaudez D."/>
            <person name="Boerjan W."/>
            <person name="Brun A."/>
            <person name="Brunner A."/>
            <person name="Busov V."/>
            <person name="Campbell M."/>
            <person name="Carlson J."/>
            <person name="Chalot M."/>
            <person name="Chapman J."/>
            <person name="Chen G."/>
            <person name="Cooper D."/>
            <person name="Coutinho P."/>
            <person name="Couturier J."/>
            <person name="Covert S."/>
            <person name="Cronk Q."/>
            <person name="Cunningham R."/>
            <person name="Davis J."/>
            <person name="Degroeve S."/>
            <person name="Dejardin A."/>
            <person name="Depamphilis C."/>
            <person name="Detter J."/>
            <person name="Dirks B."/>
            <person name="Dubchak I."/>
            <person name="Duplessis S."/>
            <person name="Ehlting J."/>
            <person name="Ellis B."/>
            <person name="Gendler K."/>
            <person name="Goodstein D."/>
            <person name="Gribskov M."/>
            <person name="Grimwood J."/>
            <person name="Groover A."/>
            <person name="Gunter L."/>
            <person name="Hamberger B."/>
            <person name="Heinze B."/>
            <person name="Helariutta Y."/>
            <person name="Henrissat B."/>
            <person name="Holligan D."/>
            <person name="Holt R."/>
            <person name="Huang W."/>
            <person name="Islam-Faridi N."/>
            <person name="Jones S."/>
            <person name="Jones-Rhoades M."/>
            <person name="Jorgensen R."/>
            <person name="Joshi C."/>
            <person name="Kangasjarvi J."/>
            <person name="Karlsson J."/>
            <person name="Kelleher C."/>
            <person name="Kirkpatrick R."/>
            <person name="Kirst M."/>
            <person name="Kohler A."/>
            <person name="Kalluri U."/>
            <person name="Larimer F."/>
            <person name="Leebens-Mack J."/>
            <person name="Leple J."/>
            <person name="Locascio P."/>
            <person name="Lou Y."/>
            <person name="Lucas S."/>
            <person name="Martin F."/>
            <person name="Montanini B."/>
            <person name="Napoli C."/>
            <person name="Nelson D."/>
            <person name="Nelson C."/>
            <person name="Nieminen K."/>
            <person name="Nilsson O."/>
            <person name="Pereda V."/>
            <person name="Peter G."/>
            <person name="Philippe R."/>
            <person name="Pilate G."/>
            <person name="Poliakov A."/>
            <person name="Razumovskaya J."/>
            <person name="Richardson P."/>
            <person name="Rinaldi C."/>
            <person name="Ritland K."/>
            <person name="Rouze P."/>
            <person name="Ryaboy D."/>
            <person name="Schmutz J."/>
            <person name="Schrader J."/>
            <person name="Segerman B."/>
            <person name="Shin H."/>
            <person name="Siddiqui A."/>
            <person name="Sterky F."/>
            <person name="Terry A."/>
            <person name="Tsai C."/>
            <person name="Uberbacher E."/>
            <person name="Unneberg P."/>
            <person name="Vahala J."/>
            <person name="Wall K."/>
            <person name="Wessler S."/>
            <person name="Yang G."/>
            <person name="Yin T."/>
            <person name="Douglas C."/>
            <person name="Marra M."/>
            <person name="Sandberg G."/>
            <person name="Van De Peer Y."/>
            <person name="Rokhsar D."/>
        </authorList>
    </citation>
    <scope>NUCLEOTIDE SEQUENCE</scope>
    <source>
        <strain evidence="1">Nisqually-1</strain>
    </source>
</reference>
<reference evidence="1" key="1">
    <citation type="journal article" date="2006" name="Science">
        <title>The genome of black cottonwood, Populus trichocarpa (Torr. &amp; Gray).</title>
        <authorList>
            <person name="Tuskan G.A."/>
            <person name="Difazio S."/>
            <person name="Jansson S."/>
            <person name="Bohlmann J."/>
            <person name="Grigoriev I."/>
            <person name="Hellsten U."/>
            <person name="Putnam N."/>
            <person name="Ralph S."/>
            <person name="Rombauts S."/>
            <person name="Salamov A."/>
            <person name="Schein J."/>
            <person name="Sterck L."/>
            <person name="Aerts A."/>
            <person name="Bhalerao R.R."/>
            <person name="Bhalerao R.P."/>
            <person name="Blaudez D."/>
            <person name="Boerjan W."/>
            <person name="Brun A."/>
            <person name="Brunner A."/>
            <person name="Busov V."/>
            <person name="Campbell M."/>
            <person name="Carlson J."/>
            <person name="Chalot M."/>
            <person name="Chapman J."/>
            <person name="Chen G.L."/>
            <person name="Cooper D."/>
            <person name="Coutinho P.M."/>
            <person name="Couturier J."/>
            <person name="Covert S."/>
            <person name="Cronk Q."/>
            <person name="Cunningham R."/>
            <person name="Davis J."/>
            <person name="Degroeve S."/>
            <person name="Dejardin A."/>
            <person name="Depamphilis C."/>
            <person name="Detter J."/>
            <person name="Dirks B."/>
            <person name="Dubchak I."/>
            <person name="Duplessis S."/>
            <person name="Ehlting J."/>
            <person name="Ellis B."/>
            <person name="Gendler K."/>
            <person name="Goodstein D."/>
            <person name="Gribskov M."/>
            <person name="Grimwood J."/>
            <person name="Groover A."/>
            <person name="Gunter L."/>
            <person name="Hamberger B."/>
            <person name="Heinze B."/>
            <person name="Helariutta Y."/>
            <person name="Henrissat B."/>
            <person name="Holligan D."/>
            <person name="Holt R."/>
            <person name="Huang W."/>
            <person name="Islam-Faridi N."/>
            <person name="Jones S."/>
            <person name="Jones-Rhoades M."/>
            <person name="Jorgensen R."/>
            <person name="Joshi C."/>
            <person name="Kangasjarvi J."/>
            <person name="Karlsson J."/>
            <person name="Kelleher C."/>
            <person name="Kirkpatrick R."/>
            <person name="Kirst M."/>
            <person name="Kohler A."/>
            <person name="Kalluri U."/>
            <person name="Larimer F."/>
            <person name="Leebens-Mack J."/>
            <person name="Leple J.C."/>
            <person name="Locascio P."/>
            <person name="Lou Y."/>
            <person name="Lucas S."/>
            <person name="Martin F."/>
            <person name="Montanini B."/>
            <person name="Napoli C."/>
            <person name="Nelson D.R."/>
            <person name="Nelson C."/>
            <person name="Nieminen K."/>
            <person name="Nilsson O."/>
            <person name="Pereda V."/>
            <person name="Peter G."/>
            <person name="Philippe R."/>
            <person name="Pilate G."/>
            <person name="Poliakov A."/>
            <person name="Razumovskaya J."/>
            <person name="Richardson P."/>
            <person name="Rinaldi C."/>
            <person name="Ritland K."/>
            <person name="Rouze P."/>
            <person name="Ryaboy D."/>
            <person name="Schmutz J."/>
            <person name="Schrader J."/>
            <person name="Segerman B."/>
            <person name="Shin H."/>
            <person name="Siddiqui A."/>
            <person name="Sterky F."/>
            <person name="Terry A."/>
            <person name="Tsai C.J."/>
            <person name="Uberbacher E."/>
            <person name="Unneberg P."/>
            <person name="Vahala J."/>
            <person name="Wall K."/>
            <person name="Wessler S."/>
            <person name="Yang G."/>
            <person name="Yin T."/>
            <person name="Douglas C."/>
            <person name="Marra M."/>
            <person name="Sandberg G."/>
            <person name="Van de Peer Y."/>
            <person name="Rokhsar D."/>
        </authorList>
    </citation>
    <scope>NUCLEOTIDE SEQUENCE [LARGE SCALE GENOMIC DNA]</scope>
    <source>
        <strain evidence="1">Nisqually-1</strain>
    </source>
</reference>
<sequence length="72" mass="7625">MVGLLDELVGLFIGVEGSRNGGLELMFKLQSTEMFRSSDGQKMVVDILKDGSESLEVLNTGFAVVAAATTSN</sequence>